<dbReference type="Proteomes" id="UP000239724">
    <property type="component" value="Unassembled WGS sequence"/>
</dbReference>
<dbReference type="InterPro" id="IPR001789">
    <property type="entry name" value="Sig_transdc_resp-reg_receiver"/>
</dbReference>
<dbReference type="InterPro" id="IPR050595">
    <property type="entry name" value="Bact_response_regulator"/>
</dbReference>
<evidence type="ECO:0000313" key="4">
    <source>
        <dbReference type="EMBL" id="PPQ32730.1"/>
    </source>
</evidence>
<keyword evidence="5" id="KW-1185">Reference proteome</keyword>
<dbReference type="PANTHER" id="PTHR44591">
    <property type="entry name" value="STRESS RESPONSE REGULATOR PROTEIN 1"/>
    <property type="match status" value="1"/>
</dbReference>
<feature type="modified residue" description="4-aspartylphosphate" evidence="2">
    <location>
        <position position="69"/>
    </location>
</feature>
<protein>
    <recommendedName>
        <fullName evidence="3">Response regulatory domain-containing protein</fullName>
    </recommendedName>
</protein>
<dbReference type="SMART" id="SM00448">
    <property type="entry name" value="REC"/>
    <property type="match status" value="1"/>
</dbReference>
<dbReference type="EMBL" id="NHRY01000162">
    <property type="protein sequence ID" value="PPQ32730.1"/>
    <property type="molecule type" value="Genomic_DNA"/>
</dbReference>
<comment type="caution">
    <text evidence="4">The sequence shown here is derived from an EMBL/GenBank/DDBJ whole genome shotgun (WGS) entry which is preliminary data.</text>
</comment>
<evidence type="ECO:0000256" key="1">
    <source>
        <dbReference type="ARBA" id="ARBA00022553"/>
    </source>
</evidence>
<dbReference type="PROSITE" id="PS50110">
    <property type="entry name" value="RESPONSE_REGULATORY"/>
    <property type="match status" value="1"/>
</dbReference>
<dbReference type="Gene3D" id="3.40.50.2300">
    <property type="match status" value="1"/>
</dbReference>
<dbReference type="Pfam" id="PF00072">
    <property type="entry name" value="Response_reg"/>
    <property type="match status" value="1"/>
</dbReference>
<reference evidence="4 5" key="1">
    <citation type="journal article" date="2018" name="Arch. Microbiol.">
        <title>New insights into the metabolic potential of the phototrophic purple bacterium Rhodopila globiformis DSM 161(T) from its draft genome sequence and evidence for a vanadium-dependent nitrogenase.</title>
        <authorList>
            <person name="Imhoff J.F."/>
            <person name="Rahn T."/>
            <person name="Kunzel S."/>
            <person name="Neulinger S.C."/>
        </authorList>
    </citation>
    <scope>NUCLEOTIDE SEQUENCE [LARGE SCALE GENOMIC DNA]</scope>
    <source>
        <strain evidence="4 5">DSM 161</strain>
    </source>
</reference>
<evidence type="ECO:0000256" key="2">
    <source>
        <dbReference type="PROSITE-ProRule" id="PRU00169"/>
    </source>
</evidence>
<dbReference type="PANTHER" id="PTHR44591:SF21">
    <property type="entry name" value="TWO-COMPONENT RESPONSE REGULATOR"/>
    <property type="match status" value="1"/>
</dbReference>
<feature type="domain" description="Response regulatory" evidence="3">
    <location>
        <begin position="21"/>
        <end position="129"/>
    </location>
</feature>
<dbReference type="SUPFAM" id="SSF52172">
    <property type="entry name" value="CheY-like"/>
    <property type="match status" value="1"/>
</dbReference>
<dbReference type="InterPro" id="IPR011006">
    <property type="entry name" value="CheY-like_superfamily"/>
</dbReference>
<organism evidence="4 5">
    <name type="scientific">Rhodopila globiformis</name>
    <name type="common">Rhodopseudomonas globiformis</name>
    <dbReference type="NCBI Taxonomy" id="1071"/>
    <lineage>
        <taxon>Bacteria</taxon>
        <taxon>Pseudomonadati</taxon>
        <taxon>Pseudomonadota</taxon>
        <taxon>Alphaproteobacteria</taxon>
        <taxon>Acetobacterales</taxon>
        <taxon>Acetobacteraceae</taxon>
        <taxon>Rhodopila</taxon>
    </lineage>
</organism>
<dbReference type="AlphaFoldDB" id="A0A2S6NDQ0"/>
<name>A0A2S6NDQ0_RHOGL</name>
<gene>
    <name evidence="4" type="ORF">CCS01_15420</name>
</gene>
<proteinExistence type="predicted"/>
<keyword evidence="1 2" id="KW-0597">Phosphoprotein</keyword>
<accession>A0A2S6NDQ0</accession>
<dbReference type="GO" id="GO:0000160">
    <property type="term" value="P:phosphorelay signal transduction system"/>
    <property type="evidence" value="ECO:0007669"/>
    <property type="project" value="InterPro"/>
</dbReference>
<evidence type="ECO:0000313" key="5">
    <source>
        <dbReference type="Proteomes" id="UP000239724"/>
    </source>
</evidence>
<sequence>MARLHASEAQIGYDHMSERSQILVVEDDALVSDVIQAALDSRYQVTVVETAAAAMDRLRQGGIRLMLLDCTLPGGLDADLLPEADRQGTLVVLMSGDPGRMDALTGQTRPFVLKPFTLSDLVATVERVLSADAGEPRG</sequence>
<evidence type="ECO:0000259" key="3">
    <source>
        <dbReference type="PROSITE" id="PS50110"/>
    </source>
</evidence>